<dbReference type="RefSeq" id="WP_085758141.1">
    <property type="nucleotide sequence ID" value="NZ_CP019343.1"/>
</dbReference>
<evidence type="ECO:0000256" key="1">
    <source>
        <dbReference type="SAM" id="Phobius"/>
    </source>
</evidence>
<evidence type="ECO:0000313" key="3">
    <source>
        <dbReference type="Proteomes" id="UP000193450"/>
    </source>
</evidence>
<feature type="transmembrane region" description="Helical" evidence="1">
    <location>
        <begin position="41"/>
        <end position="60"/>
    </location>
</feature>
<protein>
    <recommendedName>
        <fullName evidence="4">DUF2798 domain-containing protein</fullName>
    </recommendedName>
</protein>
<keyword evidence="1" id="KW-0812">Transmembrane</keyword>
<evidence type="ECO:0000313" key="2">
    <source>
        <dbReference type="EMBL" id="ARN74012.1"/>
    </source>
</evidence>
<keyword evidence="1" id="KW-1133">Transmembrane helix</keyword>
<keyword evidence="3" id="KW-1185">Reference proteome</keyword>
<dbReference type="InterPro" id="IPR021529">
    <property type="entry name" value="DUF2798"/>
</dbReference>
<proteinExistence type="predicted"/>
<dbReference type="OrthoDB" id="9799565at2"/>
<gene>
    <name evidence="2" type="ORF">BST96_07695</name>
</gene>
<dbReference type="Proteomes" id="UP000193450">
    <property type="component" value="Chromosome"/>
</dbReference>
<dbReference type="EMBL" id="CP019343">
    <property type="protein sequence ID" value="ARN74012.1"/>
    <property type="molecule type" value="Genomic_DNA"/>
</dbReference>
<evidence type="ECO:0008006" key="4">
    <source>
        <dbReference type="Google" id="ProtNLM"/>
    </source>
</evidence>
<organism evidence="2 3">
    <name type="scientific">Oceanicoccus sagamiensis</name>
    <dbReference type="NCBI Taxonomy" id="716816"/>
    <lineage>
        <taxon>Bacteria</taxon>
        <taxon>Pseudomonadati</taxon>
        <taxon>Pseudomonadota</taxon>
        <taxon>Gammaproteobacteria</taxon>
        <taxon>Cellvibrionales</taxon>
        <taxon>Spongiibacteraceae</taxon>
        <taxon>Oceanicoccus</taxon>
    </lineage>
</organism>
<name>A0A1X9NC52_9GAMM</name>
<dbReference type="STRING" id="716816.BST96_07695"/>
<reference evidence="2 3" key="1">
    <citation type="submission" date="2016-11" db="EMBL/GenBank/DDBJ databases">
        <title>Trade-off between light-utilization and light-protection in marine flavobacteria.</title>
        <authorList>
            <person name="Kumagai Y."/>
        </authorList>
    </citation>
    <scope>NUCLEOTIDE SEQUENCE [LARGE SCALE GENOMIC DNA]</scope>
    <source>
        <strain evidence="2 3">NBRC 107125</strain>
    </source>
</reference>
<dbReference type="AlphaFoldDB" id="A0A1X9NC52"/>
<keyword evidence="1" id="KW-0472">Membrane</keyword>
<sequence length="74" mass="8270">MIPKKYTHQVFSFFMALLMSCLMSLVITVFNLGLVEGLLGIWLKAWGFGFIVALPTVLTVSPLVRKLVNLVVED</sequence>
<accession>A0A1X9NC52</accession>
<dbReference type="Pfam" id="PF11391">
    <property type="entry name" value="DUF2798"/>
    <property type="match status" value="1"/>
</dbReference>
<dbReference type="PROSITE" id="PS51257">
    <property type="entry name" value="PROKAR_LIPOPROTEIN"/>
    <property type="match status" value="1"/>
</dbReference>
<feature type="transmembrane region" description="Helical" evidence="1">
    <location>
        <begin position="12"/>
        <end position="35"/>
    </location>
</feature>
<dbReference type="KEGG" id="osg:BST96_07695"/>